<accession>A0A7W3PI17</accession>
<comment type="subcellular location">
    <subcellularLocation>
        <location evidence="1">Cell membrane</location>
        <topology evidence="1">Multi-pass membrane protein</topology>
    </subcellularLocation>
</comment>
<evidence type="ECO:0000259" key="7">
    <source>
        <dbReference type="Pfam" id="PF00482"/>
    </source>
</evidence>
<evidence type="ECO:0000256" key="5">
    <source>
        <dbReference type="ARBA" id="ARBA00023136"/>
    </source>
</evidence>
<feature type="domain" description="Type II secretion system protein GspF" evidence="7">
    <location>
        <begin position="34"/>
        <end position="168"/>
    </location>
</feature>
<dbReference type="RefSeq" id="WP_146854615.1">
    <property type="nucleotide sequence ID" value="NZ_BAAAHR010000002.1"/>
</dbReference>
<organism evidence="9 11">
    <name type="scientific">Frigoribacterium faeni</name>
    <dbReference type="NCBI Taxonomy" id="145483"/>
    <lineage>
        <taxon>Bacteria</taxon>
        <taxon>Bacillati</taxon>
        <taxon>Actinomycetota</taxon>
        <taxon>Actinomycetes</taxon>
        <taxon>Micrococcales</taxon>
        <taxon>Microbacteriaceae</taxon>
        <taxon>Frigoribacterium</taxon>
    </lineage>
</organism>
<name>A0A7W3PI17_9MICO</name>
<keyword evidence="3 6" id="KW-0812">Transmembrane</keyword>
<evidence type="ECO:0000313" key="11">
    <source>
        <dbReference type="Proteomes" id="UP000522688"/>
    </source>
</evidence>
<dbReference type="PANTHER" id="PTHR35007">
    <property type="entry name" value="INTEGRAL MEMBRANE PROTEIN-RELATED"/>
    <property type="match status" value="1"/>
</dbReference>
<evidence type="ECO:0000313" key="8">
    <source>
        <dbReference type="EMBL" id="GEK83208.1"/>
    </source>
</evidence>
<feature type="transmembrane region" description="Helical" evidence="6">
    <location>
        <begin position="179"/>
        <end position="199"/>
    </location>
</feature>
<dbReference type="Pfam" id="PF00482">
    <property type="entry name" value="T2SSF"/>
    <property type="match status" value="1"/>
</dbReference>
<keyword evidence="5 6" id="KW-0472">Membrane</keyword>
<keyword evidence="10" id="KW-1185">Reference proteome</keyword>
<dbReference type="OrthoDB" id="3267562at2"/>
<evidence type="ECO:0000256" key="3">
    <source>
        <dbReference type="ARBA" id="ARBA00022692"/>
    </source>
</evidence>
<dbReference type="InterPro" id="IPR018076">
    <property type="entry name" value="T2SS_GspF_dom"/>
</dbReference>
<keyword evidence="4 6" id="KW-1133">Transmembrane helix</keyword>
<dbReference type="PANTHER" id="PTHR35007:SF4">
    <property type="entry name" value="CONSERVED TRANSMEMBRANE PROTEIN-RELATED"/>
    <property type="match status" value="1"/>
</dbReference>
<protein>
    <submittedName>
        <fullName evidence="9">Tight adherence protein B</fullName>
    </submittedName>
</protein>
<evidence type="ECO:0000256" key="6">
    <source>
        <dbReference type="SAM" id="Phobius"/>
    </source>
</evidence>
<evidence type="ECO:0000313" key="10">
    <source>
        <dbReference type="Proteomes" id="UP000321154"/>
    </source>
</evidence>
<comment type="caution">
    <text evidence="9">The sequence shown here is derived from an EMBL/GenBank/DDBJ whole genome shotgun (WGS) entry which is preliminary data.</text>
</comment>
<dbReference type="AlphaFoldDB" id="A0A7W3PI17"/>
<dbReference type="Proteomes" id="UP000522688">
    <property type="component" value="Unassembled WGS sequence"/>
</dbReference>
<evidence type="ECO:0000256" key="1">
    <source>
        <dbReference type="ARBA" id="ARBA00004651"/>
    </source>
</evidence>
<reference evidence="9 11" key="2">
    <citation type="submission" date="2020-07" db="EMBL/GenBank/DDBJ databases">
        <title>Sequencing the genomes of 1000 actinobacteria strains.</title>
        <authorList>
            <person name="Klenk H.-P."/>
        </authorList>
    </citation>
    <scope>NUCLEOTIDE SEQUENCE [LARGE SCALE GENOMIC DNA]</scope>
    <source>
        <strain evidence="9 11">DSM 10309</strain>
    </source>
</reference>
<gene>
    <name evidence="9" type="ORF">FB463_000443</name>
    <name evidence="8" type="ORF">FFA01_15170</name>
</gene>
<dbReference type="EMBL" id="BJUV01000012">
    <property type="protein sequence ID" value="GEK83208.1"/>
    <property type="molecule type" value="Genomic_DNA"/>
</dbReference>
<dbReference type="Proteomes" id="UP000321154">
    <property type="component" value="Unassembled WGS sequence"/>
</dbReference>
<evidence type="ECO:0000313" key="9">
    <source>
        <dbReference type="EMBL" id="MBA8812219.1"/>
    </source>
</evidence>
<feature type="transmembrane region" description="Helical" evidence="6">
    <location>
        <begin position="315"/>
        <end position="337"/>
    </location>
</feature>
<keyword evidence="2" id="KW-1003">Cell membrane</keyword>
<reference evidence="8 10" key="1">
    <citation type="submission" date="2019-07" db="EMBL/GenBank/DDBJ databases">
        <title>Whole genome shotgun sequence of Frigoribacterium faeni NBRC 103066.</title>
        <authorList>
            <person name="Hosoyama A."/>
            <person name="Uohara A."/>
            <person name="Ohji S."/>
            <person name="Ichikawa N."/>
        </authorList>
    </citation>
    <scope>NUCLEOTIDE SEQUENCE [LARGE SCALE GENOMIC DNA]</scope>
    <source>
        <strain evidence="8 10">NBRC 103066</strain>
    </source>
</reference>
<evidence type="ECO:0000256" key="4">
    <source>
        <dbReference type="ARBA" id="ARBA00022989"/>
    </source>
</evidence>
<sequence>MVSTEAASPAGAPRPGAGVRLARAPVTAAATVVERIAVLLSAGVAPASSWRHVSDSEPAGPVRELTRAVATEAATGTPVSEALRDVLDRNPFDGHREGARHDGDWRQVACAWAVAERSGAPLADCLRTFVVGLRAAEAARRDVEVALSGPRSTGRIVLALPPVGLLFSLGMGFDTAGVLLGSPVGWCCLGIGVGLVAAARVWNRRLVAGATPSGPVPGLRLELLAVALSGGASWDDGLESVRTSLERFGADDGDADGRIGAEARESGVDDCVSVLDLSRRAGAPAVELLRATARERRLDAAAEAQSAAARLGSTLMLPLGLCVLPAFLVVAVVPLVVSLVSSTTASW</sequence>
<dbReference type="EMBL" id="JACGWW010000001">
    <property type="protein sequence ID" value="MBA8812219.1"/>
    <property type="molecule type" value="Genomic_DNA"/>
</dbReference>
<dbReference type="GO" id="GO:0005886">
    <property type="term" value="C:plasma membrane"/>
    <property type="evidence" value="ECO:0007669"/>
    <property type="project" value="UniProtKB-SubCell"/>
</dbReference>
<proteinExistence type="predicted"/>
<evidence type="ECO:0000256" key="2">
    <source>
        <dbReference type="ARBA" id="ARBA00022475"/>
    </source>
</evidence>